<gene>
    <name evidence="1" type="ORF">KGB56_03655</name>
</gene>
<sequence length="157" mass="16823">MNSGVAHAQVACNFPDDQSNGFSVNLQEDNCEVTTVRRIDDAHFVTYNPNLNEAVLEVRPNVPAALQGVSQITVNGTTKNVPSNVLADVQLQQFPDNTTLDTSGVHDNGTQNFQFDIVRANGQVSIEGTSRVGVAGQLVATSGAIRSRLFLESSTIH</sequence>
<accession>A0ABX8ARR8</accession>
<evidence type="ECO:0000313" key="2">
    <source>
        <dbReference type="Proteomes" id="UP000680706"/>
    </source>
</evidence>
<dbReference type="EMBL" id="CP074126">
    <property type="protein sequence ID" value="QUS56545.1"/>
    <property type="molecule type" value="Genomic_DNA"/>
</dbReference>
<name>A0ABX8ARR8_9HYPH</name>
<evidence type="ECO:0000313" key="1">
    <source>
        <dbReference type="EMBL" id="QUS56545.1"/>
    </source>
</evidence>
<keyword evidence="2" id="KW-1185">Reference proteome</keyword>
<reference evidence="1 2" key="1">
    <citation type="journal article" date="2021" name="Angew. Chem. Int. Ed. Engl.">
        <title>A novel family of nonribosomal peptides modulate collective behavior in Pseudovibrio bacteria isolated from marine sponges.</title>
        <authorList>
            <person name="Ioca L.P."/>
            <person name="Dai Y."/>
            <person name="Kunakom S."/>
            <person name="Diaz-Espinosa J."/>
            <person name="Krunic A."/>
            <person name="Crnkovic C.M."/>
            <person name="Orjala J."/>
            <person name="Sanchez L.M."/>
            <person name="Ferreira A.G."/>
            <person name="Berlinck R.G.S."/>
            <person name="Eustaquio A.S."/>
        </authorList>
    </citation>
    <scope>NUCLEOTIDE SEQUENCE [LARGE SCALE GENOMIC DNA]</scope>
    <source>
        <strain evidence="1 2">Ab134</strain>
    </source>
</reference>
<organism evidence="1 2">
    <name type="scientific">Pseudovibrio brasiliensis</name>
    <dbReference type="NCBI Taxonomy" id="1898042"/>
    <lineage>
        <taxon>Bacteria</taxon>
        <taxon>Pseudomonadati</taxon>
        <taxon>Pseudomonadota</taxon>
        <taxon>Alphaproteobacteria</taxon>
        <taxon>Hyphomicrobiales</taxon>
        <taxon>Stappiaceae</taxon>
        <taxon>Pseudovibrio</taxon>
    </lineage>
</organism>
<dbReference type="Proteomes" id="UP000680706">
    <property type="component" value="Chromosome"/>
</dbReference>
<protein>
    <recommendedName>
        <fullName evidence="3">Auto-transporter adhesin head GIN domain-containing protein</fullName>
    </recommendedName>
</protein>
<proteinExistence type="predicted"/>
<evidence type="ECO:0008006" key="3">
    <source>
        <dbReference type="Google" id="ProtNLM"/>
    </source>
</evidence>
<dbReference type="RefSeq" id="WP_143508308.1">
    <property type="nucleotide sequence ID" value="NZ_CP074126.1"/>
</dbReference>